<comment type="caution">
    <text evidence="2">The sequence shown here is derived from an EMBL/GenBank/DDBJ whole genome shotgun (WGS) entry which is preliminary data.</text>
</comment>
<gene>
    <name evidence="2" type="ORF">niasHS_007613</name>
</gene>
<accession>A0ABD2JP79</accession>
<proteinExistence type="predicted"/>
<feature type="region of interest" description="Disordered" evidence="1">
    <location>
        <begin position="155"/>
        <end position="188"/>
    </location>
</feature>
<keyword evidence="3" id="KW-1185">Reference proteome</keyword>
<protein>
    <submittedName>
        <fullName evidence="2">Uncharacterized protein</fullName>
    </submittedName>
</protein>
<feature type="region of interest" description="Disordered" evidence="1">
    <location>
        <begin position="1"/>
        <end position="34"/>
    </location>
</feature>
<sequence>MSNNKNTLSLQNSETSSSASSSSPRPTSPNGIMNDYVKSVTERMIHLSVLEVGRVGNDGVGIVQLHNTFDFGASDARRTCACCAVLCASGCGCGRLLAEETIFNYAKIGSGAKFGSGGRGFGRRFGRKWRKNGRDGRLETIREGTYGRDTAIEQNGERARRGTAQRGDRRRGVTVRRNEMQRQEQSIGQSDFRLKAISSGQCDFQWQPIGWDDVFQREIARGNAFVTSFGRIDEDREEKPQQSVRGRGGGRGRSANGGRGRRGNGAGRGWSRVASRNFDQEWQIDGPIVAGISSSKSGSGTHNARFVRRELRRDSVGNSYRNDRRDEPKLIYRSRKENSNDHFFH</sequence>
<evidence type="ECO:0000313" key="2">
    <source>
        <dbReference type="EMBL" id="KAL3092404.1"/>
    </source>
</evidence>
<name>A0ABD2JP79_HETSC</name>
<feature type="compositionally biased region" description="Basic and acidic residues" evidence="1">
    <location>
        <begin position="307"/>
        <end position="345"/>
    </location>
</feature>
<organism evidence="2 3">
    <name type="scientific">Heterodera schachtii</name>
    <name type="common">Sugarbeet cyst nematode worm</name>
    <name type="synonym">Tylenchus schachtii</name>
    <dbReference type="NCBI Taxonomy" id="97005"/>
    <lineage>
        <taxon>Eukaryota</taxon>
        <taxon>Metazoa</taxon>
        <taxon>Ecdysozoa</taxon>
        <taxon>Nematoda</taxon>
        <taxon>Chromadorea</taxon>
        <taxon>Rhabditida</taxon>
        <taxon>Tylenchina</taxon>
        <taxon>Tylenchomorpha</taxon>
        <taxon>Tylenchoidea</taxon>
        <taxon>Heteroderidae</taxon>
        <taxon>Heteroderinae</taxon>
        <taxon>Heterodera</taxon>
    </lineage>
</organism>
<evidence type="ECO:0000256" key="1">
    <source>
        <dbReference type="SAM" id="MobiDB-lite"/>
    </source>
</evidence>
<feature type="region of interest" description="Disordered" evidence="1">
    <location>
        <begin position="231"/>
        <end position="271"/>
    </location>
</feature>
<feature type="compositionally biased region" description="Basic and acidic residues" evidence="1">
    <location>
        <begin position="231"/>
        <end position="240"/>
    </location>
</feature>
<feature type="region of interest" description="Disordered" evidence="1">
    <location>
        <begin position="290"/>
        <end position="345"/>
    </location>
</feature>
<feature type="compositionally biased region" description="Basic and acidic residues" evidence="1">
    <location>
        <begin position="155"/>
        <end position="182"/>
    </location>
</feature>
<feature type="compositionally biased region" description="Polar residues" evidence="1">
    <location>
        <begin position="292"/>
        <end position="302"/>
    </location>
</feature>
<evidence type="ECO:0000313" key="3">
    <source>
        <dbReference type="Proteomes" id="UP001620645"/>
    </source>
</evidence>
<feature type="compositionally biased region" description="Low complexity" evidence="1">
    <location>
        <begin position="1"/>
        <end position="30"/>
    </location>
</feature>
<dbReference type="AlphaFoldDB" id="A0ABD2JP79"/>
<dbReference type="Proteomes" id="UP001620645">
    <property type="component" value="Unassembled WGS sequence"/>
</dbReference>
<dbReference type="EMBL" id="JBICCN010000118">
    <property type="protein sequence ID" value="KAL3092404.1"/>
    <property type="molecule type" value="Genomic_DNA"/>
</dbReference>
<feature type="compositionally biased region" description="Gly residues" evidence="1">
    <location>
        <begin position="246"/>
        <end position="268"/>
    </location>
</feature>
<reference evidence="2 3" key="1">
    <citation type="submission" date="2024-10" db="EMBL/GenBank/DDBJ databases">
        <authorList>
            <person name="Kim D."/>
        </authorList>
    </citation>
    <scope>NUCLEOTIDE SEQUENCE [LARGE SCALE GENOMIC DNA]</scope>
    <source>
        <strain evidence="2">Taebaek</strain>
    </source>
</reference>